<dbReference type="InterPro" id="IPR021424">
    <property type="entry name" value="PorA"/>
</dbReference>
<name>A0A4R6UXM8_9ACTN</name>
<feature type="compositionally biased region" description="Pro residues" evidence="1">
    <location>
        <begin position="20"/>
        <end position="36"/>
    </location>
</feature>
<evidence type="ECO:0000256" key="1">
    <source>
        <dbReference type="SAM" id="MobiDB-lite"/>
    </source>
</evidence>
<accession>A0A4R6UXM8</accession>
<evidence type="ECO:0000256" key="2">
    <source>
        <dbReference type="SAM" id="Phobius"/>
    </source>
</evidence>
<keyword evidence="2" id="KW-0472">Membrane</keyword>
<proteinExistence type="predicted"/>
<reference evidence="3 4" key="1">
    <citation type="submission" date="2019-03" db="EMBL/GenBank/DDBJ databases">
        <title>Genomic Encyclopedia of Type Strains, Phase IV (KMG-IV): sequencing the most valuable type-strain genomes for metagenomic binning, comparative biology and taxonomic classification.</title>
        <authorList>
            <person name="Goeker M."/>
        </authorList>
    </citation>
    <scope>NUCLEOTIDE SEQUENCE [LARGE SCALE GENOMIC DNA]</scope>
    <source>
        <strain evidence="3 4">DSM 46770</strain>
    </source>
</reference>
<evidence type="ECO:0000313" key="4">
    <source>
        <dbReference type="Proteomes" id="UP000295281"/>
    </source>
</evidence>
<feature type="region of interest" description="Disordered" evidence="1">
    <location>
        <begin position="1"/>
        <end position="42"/>
    </location>
</feature>
<keyword evidence="4" id="KW-1185">Reference proteome</keyword>
<dbReference type="AlphaFoldDB" id="A0A4R6UXM8"/>
<feature type="transmembrane region" description="Helical" evidence="2">
    <location>
        <begin position="45"/>
        <end position="65"/>
    </location>
</feature>
<feature type="compositionally biased region" description="Basic and acidic residues" evidence="1">
    <location>
        <begin position="8"/>
        <end position="18"/>
    </location>
</feature>
<feature type="transmembrane region" description="Helical" evidence="2">
    <location>
        <begin position="313"/>
        <end position="335"/>
    </location>
</feature>
<gene>
    <name evidence="3" type="ORF">EV190_109114</name>
</gene>
<keyword evidence="2" id="KW-1133">Transmembrane helix</keyword>
<protein>
    <submittedName>
        <fullName evidence="3">DUF3068 family protein</fullName>
    </submittedName>
</protein>
<dbReference type="RefSeq" id="WP_166655457.1">
    <property type="nucleotide sequence ID" value="NZ_SNYN01000009.1"/>
</dbReference>
<comment type="caution">
    <text evidence="3">The sequence shown here is derived from an EMBL/GenBank/DDBJ whole genome shotgun (WGS) entry which is preliminary data.</text>
</comment>
<dbReference type="Proteomes" id="UP000295281">
    <property type="component" value="Unassembled WGS sequence"/>
</dbReference>
<evidence type="ECO:0000313" key="3">
    <source>
        <dbReference type="EMBL" id="TDQ52001.1"/>
    </source>
</evidence>
<sequence length="341" mass="36676">MTLSVDGAEARVGEHVDGPDPGPDPGPGAAPGPAPAPGGGTRRGLAAVAVGAFCCTLALLAHFYVHPRLAMLPAEARQVWTLEDPEATYLDTARWRTREDAEVTQRTELVARPMPGNEDWAVWSITVDTASRLGLIDHHDRKVVVDRATAEAVNCCGEHVDGDFAVRQAGLVALWPPGAEGAEFPFYVPDMRSAPVMRLRGEDRVGGITARRYEQSVPATQVPGSAREVPAAEMGLDRPGTVRATRWVELARTYWVEPVSGQVVNITEERRETLRTAEGDGGRLVLDADLAMRPEHVQANIQRAGDRARLLDLVRVGLPLVLGTVGAVLLLAGAVRSRLPR</sequence>
<dbReference type="Pfam" id="PF11271">
    <property type="entry name" value="PorA"/>
    <property type="match status" value="1"/>
</dbReference>
<organism evidence="3 4">
    <name type="scientific">Actinorugispora endophytica</name>
    <dbReference type="NCBI Taxonomy" id="1605990"/>
    <lineage>
        <taxon>Bacteria</taxon>
        <taxon>Bacillati</taxon>
        <taxon>Actinomycetota</taxon>
        <taxon>Actinomycetes</taxon>
        <taxon>Streptosporangiales</taxon>
        <taxon>Nocardiopsidaceae</taxon>
        <taxon>Actinorugispora</taxon>
    </lineage>
</organism>
<dbReference type="EMBL" id="SNYN01000009">
    <property type="protein sequence ID" value="TDQ52001.1"/>
    <property type="molecule type" value="Genomic_DNA"/>
</dbReference>
<keyword evidence="2" id="KW-0812">Transmembrane</keyword>